<dbReference type="InterPro" id="IPR033404">
    <property type="entry name" value="DUF5111"/>
</dbReference>
<reference evidence="2" key="1">
    <citation type="submission" date="2020-10" db="EMBL/GenBank/DDBJ databases">
        <authorList>
            <person name="Gilroy R."/>
        </authorList>
    </citation>
    <scope>NUCLEOTIDE SEQUENCE</scope>
    <source>
        <strain evidence="2">20514</strain>
    </source>
</reference>
<comment type="caution">
    <text evidence="2">The sequence shown here is derived from an EMBL/GenBank/DDBJ whole genome shotgun (WGS) entry which is preliminary data.</text>
</comment>
<name>A0A9D9ELZ0_9BACT</name>
<feature type="domain" description="DUF5111" evidence="1">
    <location>
        <begin position="10"/>
        <end position="102"/>
    </location>
</feature>
<reference evidence="2" key="2">
    <citation type="journal article" date="2021" name="PeerJ">
        <title>Extensive microbial diversity within the chicken gut microbiome revealed by metagenomics and culture.</title>
        <authorList>
            <person name="Gilroy R."/>
            <person name="Ravi A."/>
            <person name="Getino M."/>
            <person name="Pursley I."/>
            <person name="Horton D.L."/>
            <person name="Alikhan N.F."/>
            <person name="Baker D."/>
            <person name="Gharbi K."/>
            <person name="Hall N."/>
            <person name="Watson M."/>
            <person name="Adriaenssens E.M."/>
            <person name="Foster-Nyarko E."/>
            <person name="Jarju S."/>
            <person name="Secka A."/>
            <person name="Antonio M."/>
            <person name="Oren A."/>
            <person name="Chaudhuri R.R."/>
            <person name="La Ragione R."/>
            <person name="Hildebrand F."/>
            <person name="Pallen M.J."/>
        </authorList>
    </citation>
    <scope>NUCLEOTIDE SEQUENCE</scope>
    <source>
        <strain evidence="2">20514</strain>
    </source>
</reference>
<proteinExistence type="predicted"/>
<evidence type="ECO:0000313" key="3">
    <source>
        <dbReference type="Proteomes" id="UP000810252"/>
    </source>
</evidence>
<evidence type="ECO:0000259" key="1">
    <source>
        <dbReference type="Pfam" id="PF17138"/>
    </source>
</evidence>
<dbReference type="AlphaFoldDB" id="A0A9D9ELZ0"/>
<organism evidence="2 3">
    <name type="scientific">Candidatus Cryptobacteroides merdigallinarum</name>
    <dbReference type="NCBI Taxonomy" id="2840770"/>
    <lineage>
        <taxon>Bacteria</taxon>
        <taxon>Pseudomonadati</taxon>
        <taxon>Bacteroidota</taxon>
        <taxon>Bacteroidia</taxon>
        <taxon>Bacteroidales</taxon>
        <taxon>Candidatus Cryptobacteroides</taxon>
    </lineage>
</organism>
<dbReference type="Proteomes" id="UP000810252">
    <property type="component" value="Unassembled WGS sequence"/>
</dbReference>
<sequence length="640" mass="69575">IVPRYDAGTTTATLPAVSDGEYAGFINVPNSWYNFYFMENDNTIYGCGYNGETAILYTLQTTADVNEQNCWLPEGSSDTDPAAYACWYLTMSRENLEWSAMRVRDMWLSFGEEESVEFEYNSGRTAWRAVFTTTEANTVLQLDEWGTLYDRETTNDNPVQSEFTLVASPDNTLSIGEAGTATGITVAEAGTHTLILYLADMKWELLDGDQDITMDWPEDEGWVAPSTENVHIYSLNEDETPSASAGILRKTADNIYSGFFNFTSGYTFKLGDNETPASATHVYGSAPVANSEEANYRLYSGEDMYPISYLGSAGLTYVSADFGQRSWSCETVTDVTVDFNDGDDLSMNVNAGTCTAEAEIASWGSGIRFTVNGGRLSYTDTEADGALSGGETYFTPAVTAESGHRYRITLNLPEMTYTVEDITGAEEPDYPERLYVFYTWNSGWPLDNVTEDAAILVPEGTAGTYTGYFSSGTTWNFIFCDSSLAGISVGEIGTETRYGTSDNTHLLKKTAANSDDGIGAFWINGDPGLGLYIFNVDLTDNTFESEYLGSNIYVSVSGTETAMAFNSSTLNWEATISATAGSTLTFRLGGQGGPVYGGADGILAPSTGSNAVTVTEAGQYVVTVDLRDFSSLKYNLTKQN</sequence>
<protein>
    <submittedName>
        <fullName evidence="2">DUF5114 domain-containing protein</fullName>
    </submittedName>
</protein>
<dbReference type="EMBL" id="JADIMQ010000097">
    <property type="protein sequence ID" value="MBO8448991.1"/>
    <property type="molecule type" value="Genomic_DNA"/>
</dbReference>
<evidence type="ECO:0000313" key="2">
    <source>
        <dbReference type="EMBL" id="MBO8448991.1"/>
    </source>
</evidence>
<accession>A0A9D9ELZ0</accession>
<gene>
    <name evidence="2" type="ORF">IAC29_06955</name>
</gene>
<dbReference type="Pfam" id="PF17138">
    <property type="entry name" value="DUF5111"/>
    <property type="match status" value="1"/>
</dbReference>
<feature type="non-terminal residue" evidence="2">
    <location>
        <position position="1"/>
    </location>
</feature>